<dbReference type="NCBIfam" id="NF006114">
    <property type="entry name" value="PRK08263.1"/>
    <property type="match status" value="1"/>
</dbReference>
<evidence type="ECO:0000256" key="1">
    <source>
        <dbReference type="ARBA" id="ARBA00006484"/>
    </source>
</evidence>
<dbReference type="PRINTS" id="PR00081">
    <property type="entry name" value="GDHRDH"/>
</dbReference>
<dbReference type="GO" id="GO:0016491">
    <property type="term" value="F:oxidoreductase activity"/>
    <property type="evidence" value="ECO:0007669"/>
    <property type="project" value="UniProtKB-KW"/>
</dbReference>
<evidence type="ECO:0000313" key="6">
    <source>
        <dbReference type="Proteomes" id="UP000304148"/>
    </source>
</evidence>
<dbReference type="RefSeq" id="WP_138184315.1">
    <property type="nucleotide sequence ID" value="NZ_LS992241.1"/>
</dbReference>
<dbReference type="SMART" id="SM00822">
    <property type="entry name" value="PKS_KR"/>
    <property type="match status" value="1"/>
</dbReference>
<dbReference type="Proteomes" id="UP000304148">
    <property type="component" value="Chromosome"/>
</dbReference>
<dbReference type="PRINTS" id="PR00080">
    <property type="entry name" value="SDRFAMILY"/>
</dbReference>
<dbReference type="PANTHER" id="PTHR43976">
    <property type="entry name" value="SHORT CHAIN DEHYDROGENASE"/>
    <property type="match status" value="1"/>
</dbReference>
<dbReference type="AlphaFoldDB" id="A0A383R5W6"/>
<evidence type="ECO:0000313" key="5">
    <source>
        <dbReference type="EMBL" id="SYX81716.1"/>
    </source>
</evidence>
<name>A0A383R5W6_PAEAL</name>
<reference evidence="6" key="1">
    <citation type="submission" date="2018-08" db="EMBL/GenBank/DDBJ databases">
        <authorList>
            <person name="Chevrot R."/>
        </authorList>
    </citation>
    <scope>NUCLEOTIDE SEQUENCE [LARGE SCALE GENOMIC DNA]</scope>
</reference>
<dbReference type="InterPro" id="IPR036291">
    <property type="entry name" value="NAD(P)-bd_dom_sf"/>
</dbReference>
<gene>
    <name evidence="5" type="ORF">PBLR_10135</name>
</gene>
<comment type="similarity">
    <text evidence="1 3">Belongs to the short-chain dehydrogenases/reductases (SDR) family.</text>
</comment>
<dbReference type="CDD" id="cd05374">
    <property type="entry name" value="17beta-HSD-like_SDR_c"/>
    <property type="match status" value="1"/>
</dbReference>
<accession>A0A383R5W6</accession>
<evidence type="ECO:0000256" key="3">
    <source>
        <dbReference type="RuleBase" id="RU000363"/>
    </source>
</evidence>
<dbReference type="PANTHER" id="PTHR43976:SF16">
    <property type="entry name" value="SHORT-CHAIN DEHYDROGENASE_REDUCTASE FAMILY PROTEIN"/>
    <property type="match status" value="1"/>
</dbReference>
<dbReference type="SUPFAM" id="SSF51735">
    <property type="entry name" value="NAD(P)-binding Rossmann-fold domains"/>
    <property type="match status" value="1"/>
</dbReference>
<protein>
    <submittedName>
        <fullName evidence="5">Short chain dehydrogenase</fullName>
    </submittedName>
</protein>
<proteinExistence type="inferred from homology"/>
<evidence type="ECO:0000259" key="4">
    <source>
        <dbReference type="SMART" id="SM00822"/>
    </source>
</evidence>
<sequence length="299" mass="33038">MTTQELFNPEDRKNKKRRVWLITGASKGLGYAFANAALEAGDQVVAVARTVGKLESLKEQYQDALLFLRLDIRERESVFATVKAAVEHFGRLDIVVNNAGTMTLGMVEELSEADARDLMETNFFGALWVSQAVFPYLREQRSGHLIQISSIGGVISGPMTGMYSASKFALEGLSEALAQEAAHFGVKLTLVEPGGYWTDLYSTMRYSQPLEAYHSLREELAQQYAEKSIDSDPALAAEALMKLVDSENPPLRLILGSAIFDIARNTYKERITTWEAWESVSRAAEQGIPVPEGYGADSE</sequence>
<keyword evidence="2" id="KW-0560">Oxidoreductase</keyword>
<organism evidence="5 6">
    <name type="scientific">Paenibacillus alvei</name>
    <name type="common">Bacillus alvei</name>
    <dbReference type="NCBI Taxonomy" id="44250"/>
    <lineage>
        <taxon>Bacteria</taxon>
        <taxon>Bacillati</taxon>
        <taxon>Bacillota</taxon>
        <taxon>Bacilli</taxon>
        <taxon>Bacillales</taxon>
        <taxon>Paenibacillaceae</taxon>
        <taxon>Paenibacillus</taxon>
    </lineage>
</organism>
<dbReference type="InterPro" id="IPR057326">
    <property type="entry name" value="KR_dom"/>
</dbReference>
<feature type="domain" description="Ketoreductase" evidence="4">
    <location>
        <begin position="18"/>
        <end position="200"/>
    </location>
</feature>
<dbReference type="InterPro" id="IPR020904">
    <property type="entry name" value="Sc_DH/Rdtase_CS"/>
</dbReference>
<dbReference type="InterPro" id="IPR051911">
    <property type="entry name" value="SDR_oxidoreductase"/>
</dbReference>
<dbReference type="EMBL" id="LS992241">
    <property type="protein sequence ID" value="SYX81716.1"/>
    <property type="molecule type" value="Genomic_DNA"/>
</dbReference>
<dbReference type="PROSITE" id="PS00061">
    <property type="entry name" value="ADH_SHORT"/>
    <property type="match status" value="1"/>
</dbReference>
<dbReference type="InterPro" id="IPR002347">
    <property type="entry name" value="SDR_fam"/>
</dbReference>
<dbReference type="Gene3D" id="3.40.50.720">
    <property type="entry name" value="NAD(P)-binding Rossmann-like Domain"/>
    <property type="match status" value="1"/>
</dbReference>
<evidence type="ECO:0000256" key="2">
    <source>
        <dbReference type="ARBA" id="ARBA00023002"/>
    </source>
</evidence>
<dbReference type="Pfam" id="PF00106">
    <property type="entry name" value="adh_short"/>
    <property type="match status" value="1"/>
</dbReference>